<feature type="repeat" description="TPR" evidence="1">
    <location>
        <begin position="204"/>
        <end position="237"/>
    </location>
</feature>
<dbReference type="EMBL" id="WHOR01000054">
    <property type="protein sequence ID" value="NUB19507.1"/>
    <property type="molecule type" value="Genomic_DNA"/>
</dbReference>
<accession>A0ABX2KVY0</accession>
<reference evidence="2 3" key="1">
    <citation type="submission" date="2019-10" db="EMBL/GenBank/DDBJ databases">
        <title>Genome sequence of Azospirillum formosense CC-Nfb-7.</title>
        <authorList>
            <person name="Ambrosini A."/>
            <person name="Sant'Anna F.H."/>
            <person name="Cassan F.D."/>
            <person name="Souza E.M."/>
            <person name="Passaglia L.M.P."/>
        </authorList>
    </citation>
    <scope>NUCLEOTIDE SEQUENCE [LARGE SCALE GENOMIC DNA]</scope>
    <source>
        <strain evidence="2 3">CC-NFb-7</strain>
    </source>
</reference>
<dbReference type="SMART" id="SM00028">
    <property type="entry name" value="TPR"/>
    <property type="match status" value="4"/>
</dbReference>
<evidence type="ECO:0000256" key="1">
    <source>
        <dbReference type="PROSITE-ProRule" id="PRU00339"/>
    </source>
</evidence>
<dbReference type="SUPFAM" id="SSF48452">
    <property type="entry name" value="TPR-like"/>
    <property type="match status" value="2"/>
</dbReference>
<proteinExistence type="predicted"/>
<sequence length="433" mass="46811">MHTGMGQPRLVPFRRIRHPAGRPISAIPFREGEFAMPPSASSLVSPDEGTTASWRERIRSSTFANYHHEMGMALARCGEKDAAVAAFQRALGIDPAHFGSGIMLAELLRGRGQAAAAEAVVNGLRAIDGDAEALGFLEIAESLLNLDRLKDAQDQIRQAATFGKRALEVRADVLVAVASELNGGGAYTEACDWLNSFPFLVNHAEAEGERGRALFFAGQEERAEPVLRRALELDPDLLPGLPHYLLGQIERRRLNILAALSHFAAYVKHHPTGPLSFYSRIFSAQMQLLGGEFQSALTALDAMALPGVPEPVALRAMVNLSLGNMTAADADAGATIRDTGDESWLRVFAGIVRLAQGRLADALVLLPDRAYPWAAPALSRLGRACACHAQRNMEEARRLLETVRREEAEAIPLALAQLGPLAAPLRSSFPEIE</sequence>
<dbReference type="InterPro" id="IPR011990">
    <property type="entry name" value="TPR-like_helical_dom_sf"/>
</dbReference>
<keyword evidence="3" id="KW-1185">Reference proteome</keyword>
<name>A0ABX2KVY0_9PROT</name>
<gene>
    <name evidence="2" type="ORF">GBZ26_09815</name>
</gene>
<feature type="repeat" description="TPR" evidence="1">
    <location>
        <begin position="64"/>
        <end position="97"/>
    </location>
</feature>
<dbReference type="Proteomes" id="UP000639419">
    <property type="component" value="Unassembled WGS sequence"/>
</dbReference>
<evidence type="ECO:0000313" key="2">
    <source>
        <dbReference type="EMBL" id="NUB19507.1"/>
    </source>
</evidence>
<organism evidence="2 3">
    <name type="scientific">Azospirillum formosense</name>
    <dbReference type="NCBI Taxonomy" id="861533"/>
    <lineage>
        <taxon>Bacteria</taxon>
        <taxon>Pseudomonadati</taxon>
        <taxon>Pseudomonadota</taxon>
        <taxon>Alphaproteobacteria</taxon>
        <taxon>Rhodospirillales</taxon>
        <taxon>Azospirillaceae</taxon>
        <taxon>Azospirillum</taxon>
    </lineage>
</organism>
<comment type="caution">
    <text evidence="2">The sequence shown here is derived from an EMBL/GenBank/DDBJ whole genome shotgun (WGS) entry which is preliminary data.</text>
</comment>
<keyword evidence="1" id="KW-0802">TPR repeat</keyword>
<evidence type="ECO:0000313" key="3">
    <source>
        <dbReference type="Proteomes" id="UP000639419"/>
    </source>
</evidence>
<dbReference type="Gene3D" id="1.25.40.10">
    <property type="entry name" value="Tetratricopeptide repeat domain"/>
    <property type="match status" value="2"/>
</dbReference>
<dbReference type="Pfam" id="PF13181">
    <property type="entry name" value="TPR_8"/>
    <property type="match status" value="1"/>
</dbReference>
<dbReference type="PROSITE" id="PS50005">
    <property type="entry name" value="TPR"/>
    <property type="match status" value="2"/>
</dbReference>
<dbReference type="Pfam" id="PF14559">
    <property type="entry name" value="TPR_19"/>
    <property type="match status" value="1"/>
</dbReference>
<dbReference type="InterPro" id="IPR019734">
    <property type="entry name" value="TPR_rpt"/>
</dbReference>
<protein>
    <submittedName>
        <fullName evidence="2">Tetratricopeptide repeat protein</fullName>
    </submittedName>
</protein>